<feature type="domain" description="SMP-LTD" evidence="14">
    <location>
        <begin position="120"/>
        <end position="302"/>
    </location>
</feature>
<dbReference type="GO" id="GO:0005783">
    <property type="term" value="C:endoplasmic reticulum"/>
    <property type="evidence" value="ECO:0007669"/>
    <property type="project" value="TreeGrafter"/>
</dbReference>
<proteinExistence type="inferred from homology"/>
<dbReference type="Proteomes" id="UP000775213">
    <property type="component" value="Unassembled WGS sequence"/>
</dbReference>
<dbReference type="GO" id="GO:0046872">
    <property type="term" value="F:metal ion binding"/>
    <property type="evidence" value="ECO:0007669"/>
    <property type="project" value="UniProtKB-KW"/>
</dbReference>
<sequence length="594" mass="67626">MVIDDRQLGLKEATMVGEQQVRCVDDVGDNICIKLDPVFSESSIRCIGSLELMGFVGTLLEVIGFGFGLPIGLLIGYILFIFYNNHRDVKEPIVRPLIDLDSKSLHKVLPEIPAWLKHPDYDRVDWMNKFIFEMWPYLNKAICNTIRITLRPTFDQYIGKYCIEYIDFDDLTLGSFPPTIHGVKVIETQLNELVIEPKVRWAGNCSITVALKLLSFKFTVQLLDLQAFLAPRITLKPLVPSFPCFASIIISLVEKPFIDFGLKLLGADIMAIPILYRFAQDMISSEISNMYHWPNDMEIPILDNLSVATKKPVGILHVKVVRAFNLLKMDILGKSDPYVKLSLSEDRLPSKKTSVKMSNLNPEWYENFKLIVKDPQTQVLQLHLYDWEKVKAHDKLGMQVVPLSSLIPHEMKEITLDLVKNMNPNDPHNKKDRGKLVVELTYEPFREEASGVLGGEGKPGSLTRSYSLESSSGNGVLSVTIESAEHVEGNHHNNPYAVILFRGETKKTKVIKRSRDPRWNEGFQFMLEEPPVNDFMHIEVMSKRRGFNCYPKESLGHVDLKLADVVNNGRINEKFHLINSKNGVIHIELIWSTV</sequence>
<evidence type="ECO:0000256" key="7">
    <source>
        <dbReference type="ARBA" id="ARBA00022837"/>
    </source>
</evidence>
<dbReference type="SUPFAM" id="SSF49562">
    <property type="entry name" value="C2 domain (Calcium/lipid-binding domain, CaLB)"/>
    <property type="match status" value="2"/>
</dbReference>
<keyword evidence="5" id="KW-0479">Metal-binding</keyword>
<evidence type="ECO:0000256" key="12">
    <source>
        <dbReference type="SAM" id="Phobius"/>
    </source>
</evidence>
<dbReference type="Gene3D" id="2.60.40.150">
    <property type="entry name" value="C2 domain"/>
    <property type="match status" value="2"/>
</dbReference>
<evidence type="ECO:0000256" key="2">
    <source>
        <dbReference type="ARBA" id="ARBA00006996"/>
    </source>
</evidence>
<feature type="domain" description="C2" evidence="13">
    <location>
        <begin position="458"/>
        <end position="575"/>
    </location>
</feature>
<evidence type="ECO:0000313" key="15">
    <source>
        <dbReference type="EMBL" id="KAH0469471.1"/>
    </source>
</evidence>
<dbReference type="InterPro" id="IPR000008">
    <property type="entry name" value="C2_dom"/>
</dbReference>
<dbReference type="CDD" id="cd21677">
    <property type="entry name" value="SMP_SYT"/>
    <property type="match status" value="1"/>
</dbReference>
<feature type="domain" description="C2" evidence="13">
    <location>
        <begin position="293"/>
        <end position="418"/>
    </location>
</feature>
<dbReference type="Pfam" id="PF00168">
    <property type="entry name" value="C2"/>
    <property type="match status" value="2"/>
</dbReference>
<comment type="similarity">
    <text evidence="2">Belongs to the synaptotagmin family.</text>
</comment>
<keyword evidence="3" id="KW-0813">Transport</keyword>
<dbReference type="SMART" id="SM00239">
    <property type="entry name" value="C2"/>
    <property type="match status" value="2"/>
</dbReference>
<keyword evidence="4 12" id="KW-0812">Transmembrane</keyword>
<evidence type="ECO:0000256" key="10">
    <source>
        <dbReference type="ARBA" id="ARBA00023121"/>
    </source>
</evidence>
<dbReference type="InterPro" id="IPR039010">
    <property type="entry name" value="Synaptotagmin_SMP"/>
</dbReference>
<evidence type="ECO:0000256" key="11">
    <source>
        <dbReference type="ARBA" id="ARBA00023136"/>
    </source>
</evidence>
<keyword evidence="7" id="KW-0106">Calcium</keyword>
<dbReference type="FunFam" id="2.60.40.150:FF:000102">
    <property type="entry name" value="Synaptotagmin-2 isoform A"/>
    <property type="match status" value="1"/>
</dbReference>
<evidence type="ECO:0000256" key="3">
    <source>
        <dbReference type="ARBA" id="ARBA00022448"/>
    </source>
</evidence>
<protein>
    <submittedName>
        <fullName evidence="15">Uncharacterized protein</fullName>
    </submittedName>
</protein>
<dbReference type="GO" id="GO:0008289">
    <property type="term" value="F:lipid binding"/>
    <property type="evidence" value="ECO:0007669"/>
    <property type="project" value="UniProtKB-KW"/>
</dbReference>
<organism evidence="15 16">
    <name type="scientific">Dendrobium chrysotoxum</name>
    <name type="common">Orchid</name>
    <dbReference type="NCBI Taxonomy" id="161865"/>
    <lineage>
        <taxon>Eukaryota</taxon>
        <taxon>Viridiplantae</taxon>
        <taxon>Streptophyta</taxon>
        <taxon>Embryophyta</taxon>
        <taxon>Tracheophyta</taxon>
        <taxon>Spermatophyta</taxon>
        <taxon>Magnoliopsida</taxon>
        <taxon>Liliopsida</taxon>
        <taxon>Asparagales</taxon>
        <taxon>Orchidaceae</taxon>
        <taxon>Epidendroideae</taxon>
        <taxon>Malaxideae</taxon>
        <taxon>Dendrobiinae</taxon>
        <taxon>Dendrobium</taxon>
    </lineage>
</organism>
<dbReference type="PROSITE" id="PS50004">
    <property type="entry name" value="C2"/>
    <property type="match status" value="2"/>
</dbReference>
<keyword evidence="10" id="KW-0446">Lipid-binding</keyword>
<accession>A0AAV7HK87</accession>
<keyword evidence="8 12" id="KW-1133">Transmembrane helix</keyword>
<dbReference type="GO" id="GO:0006869">
    <property type="term" value="P:lipid transport"/>
    <property type="evidence" value="ECO:0007669"/>
    <property type="project" value="UniProtKB-KW"/>
</dbReference>
<comment type="subcellular location">
    <subcellularLocation>
        <location evidence="1">Membrane</location>
        <topology evidence="1">Single-pass membrane protein</topology>
    </subcellularLocation>
</comment>
<keyword evidence="9" id="KW-0445">Lipid transport</keyword>
<evidence type="ECO:0000256" key="9">
    <source>
        <dbReference type="ARBA" id="ARBA00023055"/>
    </source>
</evidence>
<evidence type="ECO:0000256" key="5">
    <source>
        <dbReference type="ARBA" id="ARBA00022723"/>
    </source>
</evidence>
<dbReference type="GO" id="GO:0016020">
    <property type="term" value="C:membrane"/>
    <property type="evidence" value="ECO:0007669"/>
    <property type="project" value="UniProtKB-SubCell"/>
</dbReference>
<evidence type="ECO:0000259" key="13">
    <source>
        <dbReference type="PROSITE" id="PS50004"/>
    </source>
</evidence>
<dbReference type="AlphaFoldDB" id="A0AAV7HK87"/>
<dbReference type="CDD" id="cd00030">
    <property type="entry name" value="C2"/>
    <property type="match status" value="1"/>
</dbReference>
<dbReference type="PANTHER" id="PTHR10774:SF217">
    <property type="entry name" value="OS06G0685300 PROTEIN"/>
    <property type="match status" value="1"/>
</dbReference>
<dbReference type="InterPro" id="IPR035892">
    <property type="entry name" value="C2_domain_sf"/>
</dbReference>
<keyword evidence="11 12" id="KW-0472">Membrane</keyword>
<evidence type="ECO:0000256" key="1">
    <source>
        <dbReference type="ARBA" id="ARBA00004167"/>
    </source>
</evidence>
<dbReference type="InterPro" id="IPR031468">
    <property type="entry name" value="SMP_LBD"/>
</dbReference>
<keyword evidence="16" id="KW-1185">Reference proteome</keyword>
<comment type="caution">
    <text evidence="15">The sequence shown here is derived from an EMBL/GenBank/DDBJ whole genome shotgun (WGS) entry which is preliminary data.</text>
</comment>
<name>A0AAV7HK87_DENCH</name>
<dbReference type="InterPro" id="IPR045050">
    <property type="entry name" value="Synaptotagmin_plant"/>
</dbReference>
<evidence type="ECO:0000256" key="4">
    <source>
        <dbReference type="ARBA" id="ARBA00022692"/>
    </source>
</evidence>
<dbReference type="PROSITE" id="PS51847">
    <property type="entry name" value="SMP"/>
    <property type="match status" value="1"/>
</dbReference>
<evidence type="ECO:0000256" key="8">
    <source>
        <dbReference type="ARBA" id="ARBA00022989"/>
    </source>
</evidence>
<dbReference type="FunFam" id="2.60.40.150:FF:000066">
    <property type="entry name" value="Extended synaptotagmin-2"/>
    <property type="match status" value="1"/>
</dbReference>
<evidence type="ECO:0000256" key="6">
    <source>
        <dbReference type="ARBA" id="ARBA00022737"/>
    </source>
</evidence>
<reference evidence="15 16" key="1">
    <citation type="journal article" date="2021" name="Hortic Res">
        <title>Chromosome-scale assembly of the Dendrobium chrysotoxum genome enhances the understanding of orchid evolution.</title>
        <authorList>
            <person name="Zhang Y."/>
            <person name="Zhang G.Q."/>
            <person name="Zhang D."/>
            <person name="Liu X.D."/>
            <person name="Xu X.Y."/>
            <person name="Sun W.H."/>
            <person name="Yu X."/>
            <person name="Zhu X."/>
            <person name="Wang Z.W."/>
            <person name="Zhao X."/>
            <person name="Zhong W.Y."/>
            <person name="Chen H."/>
            <person name="Yin W.L."/>
            <person name="Huang T."/>
            <person name="Niu S.C."/>
            <person name="Liu Z.J."/>
        </authorList>
    </citation>
    <scope>NUCLEOTIDE SEQUENCE [LARGE SCALE GENOMIC DNA]</scope>
    <source>
        <strain evidence="15">Lindl</strain>
    </source>
</reference>
<keyword evidence="6" id="KW-0677">Repeat</keyword>
<evidence type="ECO:0000259" key="14">
    <source>
        <dbReference type="PROSITE" id="PS51847"/>
    </source>
</evidence>
<gene>
    <name evidence="15" type="ORF">IEQ34_001029</name>
</gene>
<feature type="transmembrane region" description="Helical" evidence="12">
    <location>
        <begin position="62"/>
        <end position="83"/>
    </location>
</feature>
<dbReference type="EMBL" id="JAGFBR010000002">
    <property type="protein sequence ID" value="KAH0469471.1"/>
    <property type="molecule type" value="Genomic_DNA"/>
</dbReference>
<dbReference type="Pfam" id="PF17047">
    <property type="entry name" value="SMP_LBD"/>
    <property type="match status" value="1"/>
</dbReference>
<evidence type="ECO:0000313" key="16">
    <source>
        <dbReference type="Proteomes" id="UP000775213"/>
    </source>
</evidence>
<dbReference type="PANTHER" id="PTHR10774">
    <property type="entry name" value="EXTENDED SYNAPTOTAGMIN-RELATED"/>
    <property type="match status" value="1"/>
</dbReference>